<organism evidence="1 2">
    <name type="scientific">Salvia divinorum</name>
    <name type="common">Maria pastora</name>
    <name type="synonym">Diviner's sage</name>
    <dbReference type="NCBI Taxonomy" id="28513"/>
    <lineage>
        <taxon>Eukaryota</taxon>
        <taxon>Viridiplantae</taxon>
        <taxon>Streptophyta</taxon>
        <taxon>Embryophyta</taxon>
        <taxon>Tracheophyta</taxon>
        <taxon>Spermatophyta</taxon>
        <taxon>Magnoliopsida</taxon>
        <taxon>eudicotyledons</taxon>
        <taxon>Gunneridae</taxon>
        <taxon>Pentapetalae</taxon>
        <taxon>asterids</taxon>
        <taxon>lamiids</taxon>
        <taxon>Lamiales</taxon>
        <taxon>Lamiaceae</taxon>
        <taxon>Nepetoideae</taxon>
        <taxon>Mentheae</taxon>
        <taxon>Salviinae</taxon>
        <taxon>Salvia</taxon>
        <taxon>Salvia subgen. Calosphace</taxon>
    </lineage>
</organism>
<accession>A0ABD1HEG8</accession>
<dbReference type="PANTHER" id="PTHR47914">
    <property type="entry name" value="ALPHA/BETA-HYDROLASES SUPERFAMILY PROTEIN"/>
    <property type="match status" value="1"/>
</dbReference>
<comment type="caution">
    <text evidence="1">The sequence shown here is derived from an EMBL/GenBank/DDBJ whole genome shotgun (WGS) entry which is preliminary data.</text>
</comment>
<gene>
    <name evidence="1" type="ORF">AAHA92_14161</name>
</gene>
<protein>
    <submittedName>
        <fullName evidence="1">Alpha/beta-Hydrolases superfamily protein</fullName>
    </submittedName>
</protein>
<dbReference type="AlphaFoldDB" id="A0ABD1HEG8"/>
<evidence type="ECO:0000313" key="2">
    <source>
        <dbReference type="Proteomes" id="UP001567538"/>
    </source>
</evidence>
<dbReference type="EMBL" id="JBEAFC010000006">
    <property type="protein sequence ID" value="KAL1553494.1"/>
    <property type="molecule type" value="Genomic_DNA"/>
</dbReference>
<dbReference type="Proteomes" id="UP001567538">
    <property type="component" value="Unassembled WGS sequence"/>
</dbReference>
<name>A0ABD1HEG8_SALDI</name>
<evidence type="ECO:0000313" key="1">
    <source>
        <dbReference type="EMBL" id="KAL1553494.1"/>
    </source>
</evidence>
<reference evidence="1 2" key="1">
    <citation type="submission" date="2024-06" db="EMBL/GenBank/DDBJ databases">
        <title>A chromosome level genome sequence of Diviner's sage (Salvia divinorum).</title>
        <authorList>
            <person name="Ford S.A."/>
            <person name="Ro D.-K."/>
            <person name="Ness R.W."/>
            <person name="Phillips M.A."/>
        </authorList>
    </citation>
    <scope>NUCLEOTIDE SEQUENCE [LARGE SCALE GENOMIC DNA]</scope>
    <source>
        <strain evidence="1">SAF-2024a</strain>
        <tissue evidence="1">Leaf</tissue>
    </source>
</reference>
<dbReference type="PANTHER" id="PTHR47914:SF1">
    <property type="entry name" value="ALPHA_BETA-HYDROLASES SUPERFAMILY PROTEIN"/>
    <property type="match status" value="1"/>
</dbReference>
<proteinExistence type="predicted"/>
<keyword evidence="2" id="KW-1185">Reference proteome</keyword>
<sequence length="83" mass="8860">MAERSKAPVSGRRGRGAVSATLVDWPGMGFSDRAKLDYNADVVWKFFTAPDSPASSFVAYNEYVVFGGGHAATVAVRATKKGF</sequence>